<protein>
    <submittedName>
        <fullName evidence="7">Uncharacterized protein</fullName>
    </submittedName>
</protein>
<evidence type="ECO:0000256" key="4">
    <source>
        <dbReference type="PROSITE-ProRule" id="PRU00024"/>
    </source>
</evidence>
<dbReference type="SMART" id="SM00184">
    <property type="entry name" value="RING"/>
    <property type="match status" value="1"/>
</dbReference>
<proteinExistence type="predicted"/>
<evidence type="ECO:0000259" key="5">
    <source>
        <dbReference type="PROSITE" id="PS50089"/>
    </source>
</evidence>
<dbReference type="SMART" id="SM00336">
    <property type="entry name" value="BBOX"/>
    <property type="match status" value="2"/>
</dbReference>
<dbReference type="OrthoDB" id="6232044at2759"/>
<feature type="domain" description="RING-type" evidence="5">
    <location>
        <begin position="22"/>
        <end position="65"/>
    </location>
</feature>
<keyword evidence="2 4" id="KW-0863">Zinc-finger</keyword>
<keyword evidence="8" id="KW-1185">Reference proteome</keyword>
<dbReference type="AlphaFoldDB" id="A0A914AMK5"/>
<evidence type="ECO:0000313" key="8">
    <source>
        <dbReference type="Proteomes" id="UP000887568"/>
    </source>
</evidence>
<dbReference type="InterPro" id="IPR000315">
    <property type="entry name" value="Znf_B-box"/>
</dbReference>
<dbReference type="GO" id="GO:0061630">
    <property type="term" value="F:ubiquitin protein ligase activity"/>
    <property type="evidence" value="ECO:0007669"/>
    <property type="project" value="TreeGrafter"/>
</dbReference>
<name>A0A914AMK5_PATMI</name>
<dbReference type="InterPro" id="IPR013087">
    <property type="entry name" value="Znf_C2H2_type"/>
</dbReference>
<accession>A0A914AMK5</accession>
<dbReference type="GO" id="GO:0008270">
    <property type="term" value="F:zinc ion binding"/>
    <property type="evidence" value="ECO:0007669"/>
    <property type="project" value="UniProtKB-KW"/>
</dbReference>
<dbReference type="PROSITE" id="PS50119">
    <property type="entry name" value="ZF_BBOX"/>
    <property type="match status" value="2"/>
</dbReference>
<dbReference type="GeneID" id="119735190"/>
<evidence type="ECO:0000256" key="1">
    <source>
        <dbReference type="ARBA" id="ARBA00022723"/>
    </source>
</evidence>
<evidence type="ECO:0000313" key="7">
    <source>
        <dbReference type="EnsemblMetazoa" id="XP_038064823.1"/>
    </source>
</evidence>
<dbReference type="SUPFAM" id="SSF101898">
    <property type="entry name" value="NHL repeat"/>
    <property type="match status" value="1"/>
</dbReference>
<dbReference type="InterPro" id="IPR018957">
    <property type="entry name" value="Znf_C3HC4_RING-type"/>
</dbReference>
<dbReference type="RefSeq" id="XP_038064823.1">
    <property type="nucleotide sequence ID" value="XM_038208895.1"/>
</dbReference>
<dbReference type="PROSITE" id="PS50089">
    <property type="entry name" value="ZF_RING_2"/>
    <property type="match status" value="1"/>
</dbReference>
<keyword evidence="3" id="KW-0862">Zinc</keyword>
<dbReference type="InterPro" id="IPR013083">
    <property type="entry name" value="Znf_RING/FYVE/PHD"/>
</dbReference>
<dbReference type="SUPFAM" id="SSF57845">
    <property type="entry name" value="B-box zinc-binding domain"/>
    <property type="match status" value="1"/>
</dbReference>
<dbReference type="InterPro" id="IPR001841">
    <property type="entry name" value="Znf_RING"/>
</dbReference>
<keyword evidence="1" id="KW-0479">Metal-binding</keyword>
<feature type="domain" description="B box-type" evidence="6">
    <location>
        <begin position="102"/>
        <end position="148"/>
    </location>
</feature>
<dbReference type="Gene3D" id="4.10.830.40">
    <property type="match status" value="1"/>
</dbReference>
<evidence type="ECO:0000259" key="6">
    <source>
        <dbReference type="PROSITE" id="PS50119"/>
    </source>
</evidence>
<dbReference type="PANTHER" id="PTHR25462">
    <property type="entry name" value="BONUS, ISOFORM C-RELATED"/>
    <property type="match status" value="1"/>
</dbReference>
<reference evidence="7" key="1">
    <citation type="submission" date="2022-11" db="UniProtKB">
        <authorList>
            <consortium name="EnsemblMetazoa"/>
        </authorList>
    </citation>
    <scope>IDENTIFICATION</scope>
</reference>
<dbReference type="Pfam" id="PF00643">
    <property type="entry name" value="zf-B_box"/>
    <property type="match status" value="1"/>
</dbReference>
<evidence type="ECO:0000256" key="2">
    <source>
        <dbReference type="ARBA" id="ARBA00022771"/>
    </source>
</evidence>
<dbReference type="SUPFAM" id="SSF57850">
    <property type="entry name" value="RING/U-box"/>
    <property type="match status" value="1"/>
</dbReference>
<dbReference type="PANTHER" id="PTHR25462:SF296">
    <property type="entry name" value="MEIOTIC P26, ISOFORM F"/>
    <property type="match status" value="1"/>
</dbReference>
<feature type="domain" description="B box-type" evidence="6">
    <location>
        <begin position="161"/>
        <end position="202"/>
    </location>
</feature>
<dbReference type="CDD" id="cd19757">
    <property type="entry name" value="Bbox1"/>
    <property type="match status" value="1"/>
</dbReference>
<dbReference type="OMA" id="CHAATHQ"/>
<dbReference type="InterPro" id="IPR047153">
    <property type="entry name" value="TRIM45/56/19-like"/>
</dbReference>
<dbReference type="Gene3D" id="3.30.160.60">
    <property type="entry name" value="Classic Zinc Finger"/>
    <property type="match status" value="1"/>
</dbReference>
<dbReference type="Proteomes" id="UP000887568">
    <property type="component" value="Unplaced"/>
</dbReference>
<dbReference type="Gene3D" id="3.30.40.10">
    <property type="entry name" value="Zinc/RING finger domain, C3HC4 (zinc finger)"/>
    <property type="match status" value="1"/>
</dbReference>
<dbReference type="PROSITE" id="PS00518">
    <property type="entry name" value="ZF_RING_1"/>
    <property type="match status" value="1"/>
</dbReference>
<dbReference type="EnsemblMetazoa" id="XM_038208895.1">
    <property type="protein sequence ID" value="XP_038064823.1"/>
    <property type="gene ID" value="LOC119735190"/>
</dbReference>
<evidence type="ECO:0000256" key="3">
    <source>
        <dbReference type="ARBA" id="ARBA00022833"/>
    </source>
</evidence>
<sequence length="760" mass="84244">MAVSEEPLTKVLGEISRDHLECGICHERYQTPKILNCLHSFCENCLLSYQKTLECTSVIPCPVCRRDSQLPSDGVSGLKTNFHLKEIVEDFALKEKLTQKGRQKILCDLCEQQESQVRCMDCSLVLCNQCHRGHSRIAGTAEHQILALADLRLGSVSSKVKVEPRCEKHSGEKKRFFCETCDKLICRDCTIVDHKGHHVIGIGDAASRFRDTTKQLMTQMEEQLSAVRERTEQDKVGNADISAAKEQVIKQAEVEATKISQVERNILRDISRRGDLRVKSLEVCGYTPTAQPSKHDLKLPEKAQLYSPKAETRFKNVDSNLQQFQQECRTIQSQDFFLTRELKAFRDDTQEEASGDQARVEARKKDLILQIDIITNDRETLKNQTAACIRRVCHALKTAADLVESAGDADFLELHSVVDADLKTLAQEARVFIPGYPKVEFKSRDGFELGDVVSPSETTLKFLRQIDAQINYKQQQSYSYRYDGQSTEVRMTINFIAALQNDVIVYGYREDGKIISTAAKPYNIQLKPAGRLVALPNGNVIAVGANGVAHLYSADVLTKFSGFPQVEGVEIFKPMPASTCTWSRTPCTAAHYQGNQIILGFSNPHEIAVRDLSSGSVVGQAPLSISPDFLAVTRTGRILVAASNPAVVQGVVLNQTNAFTIHPTFNGDRKNVTCHGICCDSRDNIYVAVYCHAATHQSTASGRAESKVHLHQYSPYGSFMGCLTHSGVTCVTYGVGIAATGDDTLAVAGPYQIQLFKIEQ</sequence>
<dbReference type="InterPro" id="IPR017907">
    <property type="entry name" value="Znf_RING_CS"/>
</dbReference>
<organism evidence="7 8">
    <name type="scientific">Patiria miniata</name>
    <name type="common">Bat star</name>
    <name type="synonym">Asterina miniata</name>
    <dbReference type="NCBI Taxonomy" id="46514"/>
    <lineage>
        <taxon>Eukaryota</taxon>
        <taxon>Metazoa</taxon>
        <taxon>Echinodermata</taxon>
        <taxon>Eleutherozoa</taxon>
        <taxon>Asterozoa</taxon>
        <taxon>Asteroidea</taxon>
        <taxon>Valvatacea</taxon>
        <taxon>Valvatida</taxon>
        <taxon>Asterinidae</taxon>
        <taxon>Patiria</taxon>
    </lineage>
</organism>
<dbReference type="Pfam" id="PF00097">
    <property type="entry name" value="zf-C3HC4"/>
    <property type="match status" value="1"/>
</dbReference>
<dbReference type="PROSITE" id="PS00028">
    <property type="entry name" value="ZINC_FINGER_C2H2_1"/>
    <property type="match status" value="1"/>
</dbReference>